<dbReference type="RefSeq" id="WP_302714164.1">
    <property type="nucleotide sequence ID" value="NZ_JAULRT010000060.1"/>
</dbReference>
<sequence length="289" mass="32146">MINSLPSNFANAVTPYAPLGRQAVSEENTELKSSPFKPLEESAQSGRNENRRSPDERAAEVEERERTRIAPRDSERSPAEGDGAAAERREQEEVQDTIRELAARDREVRAHERAHAAVGGQYAGAPRYEYTRGPDGVNYATSGEVSIDTSPVPGNPEATIEKAEQIQRAASAPAEPSPQDRRVAAQATQLEVQARAELAAQEREERRLESEQAERARAERSEGEAPSQDTQSLREQQREEAEQEQRKREERAREFAEISARNIDINRRLIEIGVIESPTGSGQLLSQQV</sequence>
<keyword evidence="2" id="KW-0378">Hydrolase</keyword>
<evidence type="ECO:0000313" key="3">
    <source>
        <dbReference type="Proteomes" id="UP001168380"/>
    </source>
</evidence>
<reference evidence="2" key="1">
    <citation type="submission" date="2023-07" db="EMBL/GenBank/DDBJ databases">
        <title>Gilvimarinus algae sp. nov., isolated from the surface of Kelp.</title>
        <authorList>
            <person name="Sun Y.Y."/>
            <person name="Gong Y."/>
            <person name="Du Z.J."/>
        </authorList>
    </citation>
    <scope>NUCLEOTIDE SEQUENCE</scope>
    <source>
        <strain evidence="2">SDUM040014</strain>
    </source>
</reference>
<accession>A0ABT8TLZ3</accession>
<feature type="compositionally biased region" description="Polar residues" evidence="1">
    <location>
        <begin position="139"/>
        <end position="149"/>
    </location>
</feature>
<proteinExistence type="predicted"/>
<dbReference type="GO" id="GO:0008237">
    <property type="term" value="F:metallopeptidase activity"/>
    <property type="evidence" value="ECO:0007669"/>
    <property type="project" value="UniProtKB-KW"/>
</dbReference>
<evidence type="ECO:0000256" key="1">
    <source>
        <dbReference type="SAM" id="MobiDB-lite"/>
    </source>
</evidence>
<dbReference type="Pfam" id="PF12118">
    <property type="entry name" value="SprA-related"/>
    <property type="match status" value="1"/>
</dbReference>
<dbReference type="EMBL" id="JAULRT010000060">
    <property type="protein sequence ID" value="MDO3383397.1"/>
    <property type="molecule type" value="Genomic_DNA"/>
</dbReference>
<feature type="compositionally biased region" description="Basic and acidic residues" evidence="1">
    <location>
        <begin position="235"/>
        <end position="254"/>
    </location>
</feature>
<name>A0ABT8TLZ3_9GAMM</name>
<keyword evidence="3" id="KW-1185">Reference proteome</keyword>
<feature type="compositionally biased region" description="Basic and acidic residues" evidence="1">
    <location>
        <begin position="48"/>
        <end position="115"/>
    </location>
</feature>
<feature type="region of interest" description="Disordered" evidence="1">
    <location>
        <begin position="24"/>
        <end position="254"/>
    </location>
</feature>
<feature type="compositionally biased region" description="Basic and acidic residues" evidence="1">
    <location>
        <begin position="200"/>
        <end position="223"/>
    </location>
</feature>
<dbReference type="InterPro" id="IPR021973">
    <property type="entry name" value="SprA-related"/>
</dbReference>
<keyword evidence="2" id="KW-0645">Protease</keyword>
<protein>
    <submittedName>
        <fullName evidence="2">Metalloprotease CJM1_0395 family protein</fullName>
    </submittedName>
</protein>
<dbReference type="Proteomes" id="UP001168380">
    <property type="component" value="Unassembled WGS sequence"/>
</dbReference>
<keyword evidence="2" id="KW-0482">Metalloprotease</keyword>
<evidence type="ECO:0000313" key="2">
    <source>
        <dbReference type="EMBL" id="MDO3383397.1"/>
    </source>
</evidence>
<gene>
    <name evidence="2" type="ORF">QWI16_14535</name>
</gene>
<comment type="caution">
    <text evidence="2">The sequence shown here is derived from an EMBL/GenBank/DDBJ whole genome shotgun (WGS) entry which is preliminary data.</text>
</comment>
<organism evidence="2 3">
    <name type="scientific">Gilvimarinus algae</name>
    <dbReference type="NCBI Taxonomy" id="3058037"/>
    <lineage>
        <taxon>Bacteria</taxon>
        <taxon>Pseudomonadati</taxon>
        <taxon>Pseudomonadota</taxon>
        <taxon>Gammaproteobacteria</taxon>
        <taxon>Cellvibrionales</taxon>
        <taxon>Cellvibrionaceae</taxon>
        <taxon>Gilvimarinus</taxon>
    </lineage>
</organism>